<dbReference type="EMBL" id="AGAZ01000038">
    <property type="protein sequence ID" value="EGZ47761.1"/>
    <property type="molecule type" value="Genomic_DNA"/>
</dbReference>
<keyword evidence="2" id="KW-1185">Reference proteome</keyword>
<dbReference type="HOGENOM" id="CLU_1523592_0_0_4"/>
<dbReference type="Proteomes" id="UP000005336">
    <property type="component" value="Unassembled WGS sequence"/>
</dbReference>
<protein>
    <submittedName>
        <fullName evidence="1">Uncharacterized protein</fullName>
    </submittedName>
</protein>
<dbReference type="STRING" id="1030841.HMPREF9370_1008"/>
<accession>G4CPJ8</accession>
<reference evidence="1 2" key="1">
    <citation type="submission" date="2011-06" db="EMBL/GenBank/DDBJ databases">
        <authorList>
            <person name="Muzny D."/>
            <person name="Qin X."/>
            <person name="Deng J."/>
            <person name="Jiang H."/>
            <person name="Liu Y."/>
            <person name="Qu J."/>
            <person name="Song X.-Z."/>
            <person name="Zhang L."/>
            <person name="Thornton R."/>
            <person name="Coyle M."/>
            <person name="Francisco L."/>
            <person name="Jackson L."/>
            <person name="Javaid M."/>
            <person name="Korchina V."/>
            <person name="Kovar C."/>
            <person name="Mata R."/>
            <person name="Mathew T."/>
            <person name="Ngo R."/>
            <person name="Nguyen L."/>
            <person name="Nguyen N."/>
            <person name="Okwuonu G."/>
            <person name="Ongeri F."/>
            <person name="Pham C."/>
            <person name="Simmons D."/>
            <person name="Wilczek-Boney K."/>
            <person name="Hale W."/>
            <person name="Jakkamsetti A."/>
            <person name="Pham P."/>
            <person name="Ruth R."/>
            <person name="San Lucas F."/>
            <person name="Warren J."/>
            <person name="Zhang J."/>
            <person name="Zhao Z."/>
            <person name="Zhou C."/>
            <person name="Zhu D."/>
            <person name="Lee S."/>
            <person name="Bess C."/>
            <person name="Blankenburg K."/>
            <person name="Forbes L."/>
            <person name="Fu Q."/>
            <person name="Gubbala S."/>
            <person name="Hirani K."/>
            <person name="Jayaseelan J.C."/>
            <person name="Lara F."/>
            <person name="Munidasa M."/>
            <person name="Palculict T."/>
            <person name="Patil S."/>
            <person name="Pu L.-L."/>
            <person name="Saada N."/>
            <person name="Tang L."/>
            <person name="Weissenberger G."/>
            <person name="Zhu Y."/>
            <person name="Hemphill L."/>
            <person name="Shang Y."/>
            <person name="Youmans B."/>
            <person name="Ayvaz T."/>
            <person name="Ross M."/>
            <person name="Santibanez J."/>
            <person name="Aqrawi P."/>
            <person name="Gross S."/>
            <person name="Joshi V."/>
            <person name="Fowler G."/>
            <person name="Nazareth L."/>
            <person name="Reid J."/>
            <person name="Worley K."/>
            <person name="Petrosino J."/>
            <person name="Highlander S."/>
            <person name="Gibbs R."/>
        </authorList>
    </citation>
    <scope>NUCLEOTIDE SEQUENCE [LARGE SCALE GENOMIC DNA]</scope>
    <source>
        <strain evidence="1 2">9715</strain>
    </source>
</reference>
<proteinExistence type="predicted"/>
<comment type="caution">
    <text evidence="1">The sequence shown here is derived from an EMBL/GenBank/DDBJ whole genome shotgun (WGS) entry which is preliminary data.</text>
</comment>
<name>G4CPJ8_9NEIS</name>
<sequence>MEMMMVSGRKFKSNAQALAMGSIARCLNNAPRVEVNAPKPQPLHWSQQLPMLPEHERTEVLAEKLLSRNQQIVLGGIIEMLKEMGNMAADINIQAGAYELPLPPLLMDDVRAYSGAIYRALEDAMLAADKLGQDKAADVLERARELRDFKKRVIKLSDKRRQATGYFDKAKGFEHD</sequence>
<gene>
    <name evidence="1" type="ORF">HMPREF9370_1008</name>
</gene>
<evidence type="ECO:0000313" key="2">
    <source>
        <dbReference type="Proteomes" id="UP000005336"/>
    </source>
</evidence>
<dbReference type="AlphaFoldDB" id="G4CPJ8"/>
<organism evidence="1 2">
    <name type="scientific">Neisseria wadsworthii 9715</name>
    <dbReference type="NCBI Taxonomy" id="1030841"/>
    <lineage>
        <taxon>Bacteria</taxon>
        <taxon>Pseudomonadati</taxon>
        <taxon>Pseudomonadota</taxon>
        <taxon>Betaproteobacteria</taxon>
        <taxon>Neisseriales</taxon>
        <taxon>Neisseriaceae</taxon>
        <taxon>Neisseria</taxon>
    </lineage>
</organism>
<dbReference type="PATRIC" id="fig|1030841.3.peg.987"/>
<evidence type="ECO:0000313" key="1">
    <source>
        <dbReference type="EMBL" id="EGZ47761.1"/>
    </source>
</evidence>